<dbReference type="PROSITE" id="PS51017">
    <property type="entry name" value="CCT"/>
    <property type="match status" value="1"/>
</dbReference>
<dbReference type="Pfam" id="PF06203">
    <property type="entry name" value="CCT"/>
    <property type="match status" value="1"/>
</dbReference>
<name>A0A5P1F0F2_ASPOF</name>
<comment type="subcellular location">
    <subcellularLocation>
        <location evidence="1 3">Nucleus</location>
    </subcellularLocation>
</comment>
<protein>
    <recommendedName>
        <fullName evidence="5">CCT domain-containing protein</fullName>
    </recommendedName>
</protein>
<keyword evidence="2 3" id="KW-0539">Nucleus</keyword>
<keyword evidence="7" id="KW-1185">Reference proteome</keyword>
<dbReference type="Gramene" id="ONK71203">
    <property type="protein sequence ID" value="ONK71203"/>
    <property type="gene ID" value="A4U43_C04F5940"/>
</dbReference>
<evidence type="ECO:0000256" key="4">
    <source>
        <dbReference type="SAM" id="MobiDB-lite"/>
    </source>
</evidence>
<dbReference type="InterPro" id="IPR010402">
    <property type="entry name" value="CCT_domain"/>
</dbReference>
<evidence type="ECO:0000256" key="2">
    <source>
        <dbReference type="ARBA" id="ARBA00023242"/>
    </source>
</evidence>
<dbReference type="GO" id="GO:0005634">
    <property type="term" value="C:nucleus"/>
    <property type="evidence" value="ECO:0007669"/>
    <property type="project" value="UniProtKB-SubCell"/>
</dbReference>
<dbReference type="Proteomes" id="UP000243459">
    <property type="component" value="Chromosome 4"/>
</dbReference>
<dbReference type="GO" id="GO:0006355">
    <property type="term" value="P:regulation of DNA-templated transcription"/>
    <property type="evidence" value="ECO:0007669"/>
    <property type="project" value="TreeGrafter"/>
</dbReference>
<proteinExistence type="predicted"/>
<feature type="domain" description="CCT" evidence="5">
    <location>
        <begin position="191"/>
        <end position="233"/>
    </location>
</feature>
<feature type="region of interest" description="Disordered" evidence="4">
    <location>
        <begin position="1"/>
        <end position="76"/>
    </location>
</feature>
<evidence type="ECO:0000256" key="3">
    <source>
        <dbReference type="PROSITE-ProRule" id="PRU00357"/>
    </source>
</evidence>
<evidence type="ECO:0000259" key="5">
    <source>
        <dbReference type="PROSITE" id="PS51017"/>
    </source>
</evidence>
<organism evidence="6 7">
    <name type="scientific">Asparagus officinalis</name>
    <name type="common">Garden asparagus</name>
    <dbReference type="NCBI Taxonomy" id="4686"/>
    <lineage>
        <taxon>Eukaryota</taxon>
        <taxon>Viridiplantae</taxon>
        <taxon>Streptophyta</taxon>
        <taxon>Embryophyta</taxon>
        <taxon>Tracheophyta</taxon>
        <taxon>Spermatophyta</taxon>
        <taxon>Magnoliopsida</taxon>
        <taxon>Liliopsida</taxon>
        <taxon>Asparagales</taxon>
        <taxon>Asparagaceae</taxon>
        <taxon>Asparagoideae</taxon>
        <taxon>Asparagus</taxon>
    </lineage>
</organism>
<feature type="compositionally biased region" description="Low complexity" evidence="4">
    <location>
        <begin position="51"/>
        <end position="62"/>
    </location>
</feature>
<dbReference type="EMBL" id="CM007384">
    <property type="protein sequence ID" value="ONK71203.1"/>
    <property type="molecule type" value="Genomic_DNA"/>
</dbReference>
<reference evidence="7" key="1">
    <citation type="journal article" date="2017" name="Nat. Commun.">
        <title>The asparagus genome sheds light on the origin and evolution of a young Y chromosome.</title>
        <authorList>
            <person name="Harkess A."/>
            <person name="Zhou J."/>
            <person name="Xu C."/>
            <person name="Bowers J.E."/>
            <person name="Van der Hulst R."/>
            <person name="Ayyampalayam S."/>
            <person name="Mercati F."/>
            <person name="Riccardi P."/>
            <person name="McKain M.R."/>
            <person name="Kakrana A."/>
            <person name="Tang H."/>
            <person name="Ray J."/>
            <person name="Groenendijk J."/>
            <person name="Arikit S."/>
            <person name="Mathioni S.M."/>
            <person name="Nakano M."/>
            <person name="Shan H."/>
            <person name="Telgmann-Rauber A."/>
            <person name="Kanno A."/>
            <person name="Yue Z."/>
            <person name="Chen H."/>
            <person name="Li W."/>
            <person name="Chen Y."/>
            <person name="Xu X."/>
            <person name="Zhang Y."/>
            <person name="Luo S."/>
            <person name="Chen H."/>
            <person name="Gao J."/>
            <person name="Mao Z."/>
            <person name="Pires J.C."/>
            <person name="Luo M."/>
            <person name="Kudrna D."/>
            <person name="Wing R.A."/>
            <person name="Meyers B.C."/>
            <person name="Yi K."/>
            <person name="Kong H."/>
            <person name="Lavrijsen P."/>
            <person name="Sunseri F."/>
            <person name="Falavigna A."/>
            <person name="Ye Y."/>
            <person name="Leebens-Mack J.H."/>
            <person name="Chen G."/>
        </authorList>
    </citation>
    <scope>NUCLEOTIDE SEQUENCE [LARGE SCALE GENOMIC DNA]</scope>
    <source>
        <strain evidence="7">cv. DH0086</strain>
    </source>
</reference>
<dbReference type="OMA" id="ARAVPEM"/>
<dbReference type="PANTHER" id="PTHR31874">
    <property type="entry name" value="CCT MOTIF FAMILY PROTEIN, EXPRESSED"/>
    <property type="match status" value="1"/>
</dbReference>
<evidence type="ECO:0000313" key="7">
    <source>
        <dbReference type="Proteomes" id="UP000243459"/>
    </source>
</evidence>
<dbReference type="AlphaFoldDB" id="A0A5P1F0F2"/>
<dbReference type="InterPro" id="IPR052453">
    <property type="entry name" value="CONSTANS-like_ZF"/>
</dbReference>
<evidence type="ECO:0000256" key="1">
    <source>
        <dbReference type="ARBA" id="ARBA00004123"/>
    </source>
</evidence>
<accession>A0A5P1F0F2</accession>
<evidence type="ECO:0000313" key="6">
    <source>
        <dbReference type="EMBL" id="ONK71203.1"/>
    </source>
</evidence>
<sequence>MKSIYTDKSIEKLSPRLNRGGGGREADNDFDSSPVLLHQETEPTTKISDIFGSSASSASSFGEVPSPASSSAVDLEEEGLARRALKGRERWVFCEHEEKEGRMRKKNGGLLKLKLDYEEVWSAWSDKGPVFIDGEAPQVVPELMKGWYEDDSVVPSNVLVEVGNASARAVPEMEVDGKEKISEGDNNKMKREERVMRYKAKRQSRLFAKRIRYEVRKLNAEKRPRIKGRFVKRVDDM</sequence>
<dbReference type="PANTHER" id="PTHR31874:SF25">
    <property type="entry name" value="CCT MOTIF FAMILY PROTEIN"/>
    <property type="match status" value="1"/>
</dbReference>
<gene>
    <name evidence="6" type="ORF">A4U43_C04F5940</name>
</gene>